<dbReference type="GO" id="GO:0061631">
    <property type="term" value="F:ubiquitin conjugating enzyme activity"/>
    <property type="evidence" value="ECO:0007669"/>
    <property type="project" value="UniProtKB-EC"/>
</dbReference>
<name>A0AAV3YAB5_9GAST</name>
<dbReference type="GO" id="GO:0016567">
    <property type="term" value="P:protein ubiquitination"/>
    <property type="evidence" value="ECO:0007669"/>
    <property type="project" value="UniProtKB-ARBA"/>
</dbReference>
<keyword evidence="10" id="KW-1185">Reference proteome</keyword>
<evidence type="ECO:0000313" key="10">
    <source>
        <dbReference type="Proteomes" id="UP000735302"/>
    </source>
</evidence>
<evidence type="ECO:0000313" key="9">
    <source>
        <dbReference type="EMBL" id="GFN79087.1"/>
    </source>
</evidence>
<dbReference type="CDD" id="cd23808">
    <property type="entry name" value="UBCc_UBE2W"/>
    <property type="match status" value="1"/>
</dbReference>
<dbReference type="EMBL" id="BLXT01000641">
    <property type="protein sequence ID" value="GFN79087.1"/>
    <property type="molecule type" value="Genomic_DNA"/>
</dbReference>
<accession>A0AAV3YAB5</accession>
<evidence type="ECO:0000256" key="1">
    <source>
        <dbReference type="ARBA" id="ARBA00000485"/>
    </source>
</evidence>
<evidence type="ECO:0000256" key="7">
    <source>
        <dbReference type="ARBA" id="ARBA00042168"/>
    </source>
</evidence>
<dbReference type="SMART" id="SM00212">
    <property type="entry name" value="UBCc"/>
    <property type="match status" value="1"/>
</dbReference>
<evidence type="ECO:0000256" key="3">
    <source>
        <dbReference type="ARBA" id="ARBA00022679"/>
    </source>
</evidence>
<evidence type="ECO:0000256" key="5">
    <source>
        <dbReference type="ARBA" id="ARBA00035805"/>
    </source>
</evidence>
<dbReference type="PANTHER" id="PTHR24067">
    <property type="entry name" value="UBIQUITIN-CONJUGATING ENZYME E2"/>
    <property type="match status" value="1"/>
</dbReference>
<evidence type="ECO:0000256" key="6">
    <source>
        <dbReference type="ARBA" id="ARBA00039075"/>
    </source>
</evidence>
<reference evidence="9 10" key="1">
    <citation type="journal article" date="2021" name="Elife">
        <title>Chloroplast acquisition without the gene transfer in kleptoplastic sea slugs, Plakobranchus ocellatus.</title>
        <authorList>
            <person name="Maeda T."/>
            <person name="Takahashi S."/>
            <person name="Yoshida T."/>
            <person name="Shimamura S."/>
            <person name="Takaki Y."/>
            <person name="Nagai Y."/>
            <person name="Toyoda A."/>
            <person name="Suzuki Y."/>
            <person name="Arimoto A."/>
            <person name="Ishii H."/>
            <person name="Satoh N."/>
            <person name="Nishiyama T."/>
            <person name="Hasebe M."/>
            <person name="Maruyama T."/>
            <person name="Minagawa J."/>
            <person name="Obokata J."/>
            <person name="Shigenobu S."/>
        </authorList>
    </citation>
    <scope>NUCLEOTIDE SEQUENCE [LARGE SCALE GENOMIC DNA]</scope>
</reference>
<dbReference type="InterPro" id="IPR050113">
    <property type="entry name" value="Ub_conjugating_enzyme"/>
</dbReference>
<sequence>MAADPLPGITLNKCSVNSTLSEWIVDIDGAPDTAYEGEKFQLQFKFCPSYPLKSPQVIFLGPNIPVNPHVYSNGHICLSILSNEWNPTSSTQSICLSIISMLSSCKEKKRPIDDILYVATCNKDPRKTIWWYHDDSV</sequence>
<comment type="catalytic activity">
    <reaction evidence="1">
        <text>S-ubiquitinyl-[E1 ubiquitin-activating enzyme]-L-cysteine + [E2 ubiquitin-conjugating enzyme]-L-cysteine = [E1 ubiquitin-activating enzyme]-L-cysteine + S-ubiquitinyl-[E2 ubiquitin-conjugating enzyme]-L-cysteine.</text>
        <dbReference type="EC" id="2.3.2.23"/>
    </reaction>
</comment>
<evidence type="ECO:0000256" key="4">
    <source>
        <dbReference type="ARBA" id="ARBA00022786"/>
    </source>
</evidence>
<dbReference type="InterPro" id="IPR016135">
    <property type="entry name" value="UBQ-conjugating_enzyme/RWD"/>
</dbReference>
<evidence type="ECO:0000256" key="2">
    <source>
        <dbReference type="ARBA" id="ARBA00012486"/>
    </source>
</evidence>
<dbReference type="SUPFAM" id="SSF54495">
    <property type="entry name" value="UBC-like"/>
    <property type="match status" value="1"/>
</dbReference>
<keyword evidence="4" id="KW-0833">Ubl conjugation pathway</keyword>
<comment type="caution">
    <text evidence="9">The sequence shown here is derived from an EMBL/GenBank/DDBJ whole genome shotgun (WGS) entry which is preliminary data.</text>
</comment>
<dbReference type="AlphaFoldDB" id="A0AAV3YAB5"/>
<dbReference type="EC" id="2.3.2.25" evidence="6"/>
<dbReference type="EC" id="2.3.2.23" evidence="2"/>
<protein>
    <recommendedName>
        <fullName evidence="7">N-terminal E2 ubiquitin-conjugating enzyme</fullName>
        <ecNumber evidence="2">2.3.2.23</ecNumber>
        <ecNumber evidence="6">2.3.2.25</ecNumber>
    </recommendedName>
</protein>
<keyword evidence="3" id="KW-0808">Transferase</keyword>
<dbReference type="InterPro" id="IPR000608">
    <property type="entry name" value="UBC"/>
</dbReference>
<dbReference type="Proteomes" id="UP000735302">
    <property type="component" value="Unassembled WGS sequence"/>
</dbReference>
<dbReference type="FunFam" id="3.10.110.10:FF:000022">
    <property type="entry name" value="Ubiquitin-conjugating enzyme E2 W"/>
    <property type="match status" value="1"/>
</dbReference>
<dbReference type="Pfam" id="PF00179">
    <property type="entry name" value="UQ_con"/>
    <property type="match status" value="1"/>
</dbReference>
<organism evidence="9 10">
    <name type="scientific">Plakobranchus ocellatus</name>
    <dbReference type="NCBI Taxonomy" id="259542"/>
    <lineage>
        <taxon>Eukaryota</taxon>
        <taxon>Metazoa</taxon>
        <taxon>Spiralia</taxon>
        <taxon>Lophotrochozoa</taxon>
        <taxon>Mollusca</taxon>
        <taxon>Gastropoda</taxon>
        <taxon>Heterobranchia</taxon>
        <taxon>Euthyneura</taxon>
        <taxon>Panpulmonata</taxon>
        <taxon>Sacoglossa</taxon>
        <taxon>Placobranchoidea</taxon>
        <taxon>Plakobranchidae</taxon>
        <taxon>Plakobranchus</taxon>
    </lineage>
</organism>
<comment type="catalytic activity">
    <reaction evidence="5">
        <text>S-ubiquitinyl-[E1 ubiquitin-activating enzyme]-L-cysteine + [acceptor protein]-N-terminal-amino acid = [E1 ubiquitin-activating enzyme]-L-cysteine + N-terminal-ubiquitinyl-[acceptor protein].</text>
        <dbReference type="EC" id="2.3.2.25"/>
    </reaction>
</comment>
<proteinExistence type="predicted"/>
<gene>
    <name evidence="9" type="ORF">PoB_000559300</name>
</gene>
<dbReference type="PROSITE" id="PS50127">
    <property type="entry name" value="UBC_2"/>
    <property type="match status" value="1"/>
</dbReference>
<dbReference type="Gene3D" id="3.10.110.10">
    <property type="entry name" value="Ubiquitin Conjugating Enzyme"/>
    <property type="match status" value="1"/>
</dbReference>
<evidence type="ECO:0000259" key="8">
    <source>
        <dbReference type="PROSITE" id="PS50127"/>
    </source>
</evidence>
<feature type="domain" description="UBC core" evidence="8">
    <location>
        <begin position="1"/>
        <end position="137"/>
    </location>
</feature>